<dbReference type="GO" id="GO:0005737">
    <property type="term" value="C:cytoplasm"/>
    <property type="evidence" value="ECO:0007669"/>
    <property type="project" value="TreeGrafter"/>
</dbReference>
<organism evidence="1 2">
    <name type="scientific">Babjeviella inositovora NRRL Y-12698</name>
    <dbReference type="NCBI Taxonomy" id="984486"/>
    <lineage>
        <taxon>Eukaryota</taxon>
        <taxon>Fungi</taxon>
        <taxon>Dikarya</taxon>
        <taxon>Ascomycota</taxon>
        <taxon>Saccharomycotina</taxon>
        <taxon>Pichiomycetes</taxon>
        <taxon>Serinales incertae sedis</taxon>
        <taxon>Babjeviella</taxon>
    </lineage>
</organism>
<name>A0A1E3QRD4_9ASCO</name>
<sequence>MNRDPKICARALCDFLTSGSQFRVIYLPNPTPSGLLPTTRLCILDSSFNPPHNAHLSLVVRALQYNFDARAVSTPHLHNSEQKRLMIMLSVNNADKTAAFTAAAFEHRIAMMCLLADQIRSEYAIETSVGLTTHAKFVDKSQAIISHFTDLGSPVIPTLTFLAGFDTLIRIFNPKYYAPSTVEQALGTFMQQAELFTLTRDKERLSIPQQWEYVKSIQEGKLEGVPQEWYKRIFLVDGLQESIDTSSSGIRKLVPSATDDWKLQLPQSIAKYIQEHGLYKD</sequence>
<accession>A0A1E3QRD4</accession>
<dbReference type="SUPFAM" id="SSF52374">
    <property type="entry name" value="Nucleotidylyl transferase"/>
    <property type="match status" value="1"/>
</dbReference>
<reference evidence="2" key="1">
    <citation type="submission" date="2016-05" db="EMBL/GenBank/DDBJ databases">
        <title>Comparative genomics of biotechnologically important yeasts.</title>
        <authorList>
            <consortium name="DOE Joint Genome Institute"/>
            <person name="Riley R."/>
            <person name="Haridas S."/>
            <person name="Wolfe K.H."/>
            <person name="Lopes M.R."/>
            <person name="Hittinger C.T."/>
            <person name="Goker M."/>
            <person name="Salamov A."/>
            <person name="Wisecaver J."/>
            <person name="Long T.M."/>
            <person name="Aerts A.L."/>
            <person name="Barry K."/>
            <person name="Choi C."/>
            <person name="Clum A."/>
            <person name="Coughlan A.Y."/>
            <person name="Deshpande S."/>
            <person name="Douglass A.P."/>
            <person name="Hanson S.J."/>
            <person name="Klenk H.-P."/>
            <person name="Labutti K."/>
            <person name="Lapidus A."/>
            <person name="Lindquist E."/>
            <person name="Lipzen A."/>
            <person name="Meier-Kolthoff J.P."/>
            <person name="Ohm R.A."/>
            <person name="Otillar R.P."/>
            <person name="Pangilinan J."/>
            <person name="Peng Y."/>
            <person name="Rokas A."/>
            <person name="Rosa C.A."/>
            <person name="Scheuner C."/>
            <person name="Sibirny A.A."/>
            <person name="Slot J.C."/>
            <person name="Stielow J.B."/>
            <person name="Sun H."/>
            <person name="Kurtzman C.P."/>
            <person name="Blackwell M."/>
            <person name="Grigoriev I.V."/>
            <person name="Jeffries T.W."/>
        </authorList>
    </citation>
    <scope>NUCLEOTIDE SEQUENCE [LARGE SCALE GENOMIC DNA]</scope>
    <source>
        <strain evidence="2">NRRL Y-12698</strain>
    </source>
</reference>
<dbReference type="EMBL" id="KV454430">
    <property type="protein sequence ID" value="ODQ80255.1"/>
    <property type="molecule type" value="Genomic_DNA"/>
</dbReference>
<gene>
    <name evidence="1" type="ORF">BABINDRAFT_161218</name>
</gene>
<evidence type="ECO:0000313" key="1">
    <source>
        <dbReference type="EMBL" id="ODQ80255.1"/>
    </source>
</evidence>
<keyword evidence="2" id="KW-1185">Reference proteome</keyword>
<dbReference type="Gene3D" id="3.40.50.620">
    <property type="entry name" value="HUPs"/>
    <property type="match status" value="1"/>
</dbReference>
<evidence type="ECO:0000313" key="2">
    <source>
        <dbReference type="Proteomes" id="UP000094336"/>
    </source>
</evidence>
<dbReference type="GO" id="GO:0000309">
    <property type="term" value="F:nicotinamide-nucleotide adenylyltransferase activity"/>
    <property type="evidence" value="ECO:0007669"/>
    <property type="project" value="TreeGrafter"/>
</dbReference>
<dbReference type="GO" id="GO:0016887">
    <property type="term" value="F:ATP hydrolysis activity"/>
    <property type="evidence" value="ECO:0007669"/>
    <property type="project" value="TreeGrafter"/>
</dbReference>
<dbReference type="InterPro" id="IPR014729">
    <property type="entry name" value="Rossmann-like_a/b/a_fold"/>
</dbReference>
<dbReference type="AlphaFoldDB" id="A0A1E3QRD4"/>
<proteinExistence type="predicted"/>
<dbReference type="RefSeq" id="XP_018985583.1">
    <property type="nucleotide sequence ID" value="XM_019128701.1"/>
</dbReference>
<dbReference type="PANTHER" id="PTHR31285:SF0">
    <property type="entry name" value="NICOTINAMIDE MONONUCLEOTIDE ADENYLYLTRANSFERASE"/>
    <property type="match status" value="1"/>
</dbReference>
<dbReference type="GO" id="GO:0005634">
    <property type="term" value="C:nucleus"/>
    <property type="evidence" value="ECO:0007669"/>
    <property type="project" value="TreeGrafter"/>
</dbReference>
<dbReference type="OrthoDB" id="5591297at2759"/>
<dbReference type="GeneID" id="30146554"/>
<evidence type="ECO:0008006" key="3">
    <source>
        <dbReference type="Google" id="ProtNLM"/>
    </source>
</evidence>
<dbReference type="STRING" id="984486.A0A1E3QRD4"/>
<protein>
    <recommendedName>
        <fullName evidence="3">Nicotinamide-nucleotide adenylyltransferase</fullName>
    </recommendedName>
</protein>
<dbReference type="PANTHER" id="PTHR31285">
    <property type="entry name" value="NICOTINAMIDE MONONUCLEOTIDE ADENYLYLTRANSFERASE"/>
    <property type="match status" value="1"/>
</dbReference>
<dbReference type="Proteomes" id="UP000094336">
    <property type="component" value="Unassembled WGS sequence"/>
</dbReference>